<name>A0AAW1PRI3_9CHLO</name>
<proteinExistence type="predicted"/>
<dbReference type="SUPFAM" id="SSF50494">
    <property type="entry name" value="Trypsin-like serine proteases"/>
    <property type="match status" value="1"/>
</dbReference>
<dbReference type="EMBL" id="JALJOR010000008">
    <property type="protein sequence ID" value="KAK9812598.1"/>
    <property type="molecule type" value="Genomic_DNA"/>
</dbReference>
<evidence type="ECO:0000313" key="1">
    <source>
        <dbReference type="EMBL" id="KAK9812598.1"/>
    </source>
</evidence>
<organism evidence="1 2">
    <name type="scientific">[Myrmecia] bisecta</name>
    <dbReference type="NCBI Taxonomy" id="41462"/>
    <lineage>
        <taxon>Eukaryota</taxon>
        <taxon>Viridiplantae</taxon>
        <taxon>Chlorophyta</taxon>
        <taxon>core chlorophytes</taxon>
        <taxon>Trebouxiophyceae</taxon>
        <taxon>Trebouxiales</taxon>
        <taxon>Trebouxiaceae</taxon>
        <taxon>Myrmecia</taxon>
    </lineage>
</organism>
<accession>A0AAW1PRI3</accession>
<dbReference type="AlphaFoldDB" id="A0AAW1PRI3"/>
<gene>
    <name evidence="1" type="ORF">WJX72_000231</name>
</gene>
<keyword evidence="2" id="KW-1185">Reference proteome</keyword>
<dbReference type="InterPro" id="IPR009003">
    <property type="entry name" value="Peptidase_S1_PA"/>
</dbReference>
<comment type="caution">
    <text evidence="1">The sequence shown here is derived from an EMBL/GenBank/DDBJ whole genome shotgun (WGS) entry which is preliminary data.</text>
</comment>
<sequence length="275" mass="30559">MPFGEFSVPSRAGFPELDAFVAKVAEKAYDNLLTLRLFTGFNEHHDTAGTVVPVTPLLPDGSILAFTNWHCVYDPEYGHMNRLLMCTPHAYAPWNGIEQVVRLKVELLDLRLPKSLESLAQSLHRPSSPSKTLKHTWENADLALVRILDWSRCQAPPPSRVFVPSATPAAKDDKIVVISTGGKVDLKWAKKFLAGDPDVLDNEEAWYRQNVLRDCAYHEQRRTVSPGTVHAANEEVVEHTASVLPGCSGGAGVSMHEPWKLLFYHTQGQASTVRK</sequence>
<reference evidence="1 2" key="1">
    <citation type="journal article" date="2024" name="Nat. Commun.">
        <title>Phylogenomics reveals the evolutionary origins of lichenization in chlorophyte algae.</title>
        <authorList>
            <person name="Puginier C."/>
            <person name="Libourel C."/>
            <person name="Otte J."/>
            <person name="Skaloud P."/>
            <person name="Haon M."/>
            <person name="Grisel S."/>
            <person name="Petersen M."/>
            <person name="Berrin J.G."/>
            <person name="Delaux P.M."/>
            <person name="Dal Grande F."/>
            <person name="Keller J."/>
        </authorList>
    </citation>
    <scope>NUCLEOTIDE SEQUENCE [LARGE SCALE GENOMIC DNA]</scope>
    <source>
        <strain evidence="1 2">SAG 2043</strain>
    </source>
</reference>
<dbReference type="Proteomes" id="UP001489004">
    <property type="component" value="Unassembled WGS sequence"/>
</dbReference>
<protein>
    <submittedName>
        <fullName evidence="1">Uncharacterized protein</fullName>
    </submittedName>
</protein>
<evidence type="ECO:0000313" key="2">
    <source>
        <dbReference type="Proteomes" id="UP001489004"/>
    </source>
</evidence>